<reference evidence="13 14" key="1">
    <citation type="journal article" date="2018" name="Mar. Genomics">
        <title>Complete genome sequence of Marinifilaceae bacterium strain SPP2, isolated from the Antarctic marine sediment.</title>
        <authorList>
            <person name="Watanabe M."/>
            <person name="Kojima H."/>
            <person name="Fukui M."/>
        </authorList>
    </citation>
    <scope>NUCLEOTIDE SEQUENCE [LARGE SCALE GENOMIC DNA]</scope>
    <source>
        <strain evidence="13 14">SPP2</strain>
    </source>
</reference>
<dbReference type="InterPro" id="IPR000531">
    <property type="entry name" value="Beta-barrel_TonB"/>
</dbReference>
<accession>A0A1Y1CHV4</accession>
<dbReference type="NCBIfam" id="TIGR04057">
    <property type="entry name" value="SusC_RagA_signa"/>
    <property type="match status" value="1"/>
</dbReference>
<dbReference type="FunFam" id="2.60.40.1120:FF:000003">
    <property type="entry name" value="Outer membrane protein Omp121"/>
    <property type="match status" value="1"/>
</dbReference>
<dbReference type="InterPro" id="IPR023996">
    <property type="entry name" value="TonB-dep_OMP_SusC/RagA"/>
</dbReference>
<dbReference type="GO" id="GO:0009279">
    <property type="term" value="C:cell outer membrane"/>
    <property type="evidence" value="ECO:0007669"/>
    <property type="project" value="UniProtKB-SubCell"/>
</dbReference>
<dbReference type="PROSITE" id="PS52016">
    <property type="entry name" value="TONB_DEPENDENT_REC_3"/>
    <property type="match status" value="1"/>
</dbReference>
<evidence type="ECO:0000259" key="11">
    <source>
        <dbReference type="Pfam" id="PF00593"/>
    </source>
</evidence>
<dbReference type="Pfam" id="PF07715">
    <property type="entry name" value="Plug"/>
    <property type="match status" value="1"/>
</dbReference>
<keyword evidence="4 8" id="KW-0812">Transmembrane</keyword>
<dbReference type="InterPro" id="IPR039426">
    <property type="entry name" value="TonB-dep_rcpt-like"/>
</dbReference>
<dbReference type="NCBIfam" id="TIGR04056">
    <property type="entry name" value="OMP_RagA_SusC"/>
    <property type="match status" value="1"/>
</dbReference>
<evidence type="ECO:0000313" key="14">
    <source>
        <dbReference type="Proteomes" id="UP000218267"/>
    </source>
</evidence>
<dbReference type="InterPro" id="IPR037066">
    <property type="entry name" value="Plug_dom_sf"/>
</dbReference>
<dbReference type="InterPro" id="IPR012910">
    <property type="entry name" value="Plug_dom"/>
</dbReference>
<organism evidence="13 14">
    <name type="scientific">Labilibaculum antarcticum</name>
    <dbReference type="NCBI Taxonomy" id="1717717"/>
    <lineage>
        <taxon>Bacteria</taxon>
        <taxon>Pseudomonadati</taxon>
        <taxon>Bacteroidota</taxon>
        <taxon>Bacteroidia</taxon>
        <taxon>Marinilabiliales</taxon>
        <taxon>Marinifilaceae</taxon>
        <taxon>Labilibaculum</taxon>
    </lineage>
</organism>
<dbReference type="OrthoDB" id="9768177at2"/>
<dbReference type="SUPFAM" id="SSF49464">
    <property type="entry name" value="Carboxypeptidase regulatory domain-like"/>
    <property type="match status" value="1"/>
</dbReference>
<dbReference type="Gene3D" id="2.60.40.1120">
    <property type="entry name" value="Carboxypeptidase-like, regulatory domain"/>
    <property type="match status" value="1"/>
</dbReference>
<evidence type="ECO:0000256" key="6">
    <source>
        <dbReference type="ARBA" id="ARBA00023136"/>
    </source>
</evidence>
<dbReference type="Gene3D" id="2.40.170.20">
    <property type="entry name" value="TonB-dependent receptor, beta-barrel domain"/>
    <property type="match status" value="1"/>
</dbReference>
<dbReference type="RefSeq" id="WP_096433510.1">
    <property type="nucleotide sequence ID" value="NZ_AP018042.1"/>
</dbReference>
<dbReference type="Proteomes" id="UP000218267">
    <property type="component" value="Chromosome"/>
</dbReference>
<keyword evidence="14" id="KW-1185">Reference proteome</keyword>
<feature type="domain" description="TonB-dependent receptor-like beta-barrel" evidence="11">
    <location>
        <begin position="460"/>
        <end position="983"/>
    </location>
</feature>
<dbReference type="AlphaFoldDB" id="A0A1Y1CHV4"/>
<dbReference type="InterPro" id="IPR023997">
    <property type="entry name" value="TonB-dep_OMP_SusC/RagA_CS"/>
</dbReference>
<evidence type="ECO:0000256" key="10">
    <source>
        <dbReference type="SAM" id="MobiDB-lite"/>
    </source>
</evidence>
<keyword evidence="5 9" id="KW-0798">TonB box</keyword>
<keyword evidence="7 8" id="KW-0998">Cell outer membrane</keyword>
<gene>
    <name evidence="13" type="ORF">ALGA_1583</name>
</gene>
<evidence type="ECO:0000259" key="12">
    <source>
        <dbReference type="Pfam" id="PF07715"/>
    </source>
</evidence>
<evidence type="ECO:0000256" key="5">
    <source>
        <dbReference type="ARBA" id="ARBA00023077"/>
    </source>
</evidence>
<evidence type="ECO:0000313" key="13">
    <source>
        <dbReference type="EMBL" id="BAX79959.1"/>
    </source>
</evidence>
<evidence type="ECO:0000256" key="1">
    <source>
        <dbReference type="ARBA" id="ARBA00004571"/>
    </source>
</evidence>
<comment type="subcellular location">
    <subcellularLocation>
        <location evidence="1 8">Cell outer membrane</location>
        <topology evidence="1 8">Multi-pass membrane protein</topology>
    </subcellularLocation>
</comment>
<dbReference type="InterPro" id="IPR008969">
    <property type="entry name" value="CarboxyPept-like_regulatory"/>
</dbReference>
<sequence length="1019" mass="112747">MKTIFSNFKRGILGFVFIFLTSAVFGQVLVSGKVTDASGESLPGVSVFVKGTSIGSITDIDGDYSLEVPNDTQFLVFSFIGMKNQEVEIAGQTSIDVILQEDVTGLDEVIIVGYTSRKKSTITGAVSVVNLADMEKTRVPNVSQALQGQIAGVLVTSSTGAPGDPIEIRIRGEGTIGNNNPLYVVDGIPSRDITFLNQADVKTMTVLKDAAAAAIYGSRASGGVVLITTKGGSIGKTSFDVSYFTGLHKVANLPDMLNTDQYINTLEKAWDNSDRAGENPYTADRGRSDFSDTDWLDELFETGKSQNLQVSASGGTEKMQYLMSLAYYGQDGIVVFDNDKYQRLNYRTNLNIDVSDRIKIGTNLQLSYSTQDKTASKGESLIRYALLRAPVLGVRKDVNDPTYSEEDPFTDMPFFTPTGYDQGLQRSMYEMVGNPVAKAYFTDDQRKIYKTFGNVYGEFAFLRNKELKFRTNIGIDLSLFHNKAFNENYGDDDGSGAEIDQGLGRQNKPNNLSEERGEARTITFNNTLSYAKIFNEKHDFSAMVGTEYIDNYESSIGASRARFPFTTNEYRYLDYGGSDLDVWNSGTASEWALFSLFGSTSYAYDDKYMVTANLRADASSRFSESNRWGYFPSVSAGWTISKEDFMKDVDWLSNLKLRASWGKLGNQEIDNYAYLTLVSQVDGIVKTNRFGNSDLKWESSTQSNIGVDVGLLNSKLVLTAEYFEKNTTDILLPIGLPSVVGDVSPTIVNAGEVSNKGFEFSVDYRKSDKEFKYNINANIATLTNNVEKLHPNVPNIVTDVTKTEVGQPLNSYYGYKMVGIYQNQAEIDSHLFTEGNAKPGDIKFKDVNGDGKISADNDREFIGSPIPEFTYGFSFSSNYKGFDFSMLFQGVEGVDRYNQGKQIVDYDTRPFNYTTAILGAWDGEGSSNSIPRVAFEDNGSSKVSSIFVEDASYFRLKNIEIGYTVHEIKGVDNIRFYVSAQNLFTITDYTGLDPESTDLMDLGTYPQSTSVLFGVNVKF</sequence>
<comment type="similarity">
    <text evidence="8 9">Belongs to the TonB-dependent receptor family.</text>
</comment>
<protein>
    <submittedName>
        <fullName evidence="13">SusC/RagA family TonB-linked outer membrane protein</fullName>
    </submittedName>
</protein>
<evidence type="ECO:0000256" key="9">
    <source>
        <dbReference type="RuleBase" id="RU003357"/>
    </source>
</evidence>
<evidence type="ECO:0000256" key="2">
    <source>
        <dbReference type="ARBA" id="ARBA00022448"/>
    </source>
</evidence>
<name>A0A1Y1CHV4_9BACT</name>
<proteinExistence type="inferred from homology"/>
<dbReference type="KEGG" id="mbas:ALGA_1583"/>
<keyword evidence="2 8" id="KW-0813">Transport</keyword>
<dbReference type="SUPFAM" id="SSF56935">
    <property type="entry name" value="Porins"/>
    <property type="match status" value="1"/>
</dbReference>
<keyword evidence="3 8" id="KW-1134">Transmembrane beta strand</keyword>
<evidence type="ECO:0000256" key="4">
    <source>
        <dbReference type="ARBA" id="ARBA00022692"/>
    </source>
</evidence>
<evidence type="ECO:0000256" key="8">
    <source>
        <dbReference type="PROSITE-ProRule" id="PRU01360"/>
    </source>
</evidence>
<dbReference type="EMBL" id="AP018042">
    <property type="protein sequence ID" value="BAX79959.1"/>
    <property type="molecule type" value="Genomic_DNA"/>
</dbReference>
<reference evidence="14" key="2">
    <citation type="journal article" date="2020" name="Antonie Van Leeuwenhoek">
        <title>Labilibaculum antarcticum sp. nov., a novel facultative anaerobic, psychrotorelant bacterium isolated from marine sediment of Antarctica.</title>
        <authorList>
            <person name="Watanabe M."/>
            <person name="Kojima H."/>
            <person name="Fukui M."/>
        </authorList>
    </citation>
    <scope>NUCLEOTIDE SEQUENCE [LARGE SCALE GENOMIC DNA]</scope>
    <source>
        <strain evidence="14">SPP2</strain>
    </source>
</reference>
<evidence type="ECO:0000256" key="3">
    <source>
        <dbReference type="ARBA" id="ARBA00022452"/>
    </source>
</evidence>
<dbReference type="Gene3D" id="2.170.130.10">
    <property type="entry name" value="TonB-dependent receptor, plug domain"/>
    <property type="match status" value="1"/>
</dbReference>
<dbReference type="Pfam" id="PF13715">
    <property type="entry name" value="CarbopepD_reg_2"/>
    <property type="match status" value="1"/>
</dbReference>
<dbReference type="Pfam" id="PF00593">
    <property type="entry name" value="TonB_dep_Rec_b-barrel"/>
    <property type="match status" value="1"/>
</dbReference>
<feature type="region of interest" description="Disordered" evidence="10">
    <location>
        <begin position="491"/>
        <end position="516"/>
    </location>
</feature>
<dbReference type="InterPro" id="IPR036942">
    <property type="entry name" value="Beta-barrel_TonB_sf"/>
</dbReference>
<evidence type="ECO:0000256" key="7">
    <source>
        <dbReference type="ARBA" id="ARBA00023237"/>
    </source>
</evidence>
<feature type="domain" description="TonB-dependent receptor plug" evidence="12">
    <location>
        <begin position="119"/>
        <end position="224"/>
    </location>
</feature>
<keyword evidence="6 8" id="KW-0472">Membrane</keyword>